<proteinExistence type="predicted"/>
<name>A0ABV5G0B6_9MICC</name>
<accession>A0ABV5G0B6</accession>
<feature type="compositionally biased region" description="Basic residues" evidence="1">
    <location>
        <begin position="91"/>
        <end position="112"/>
    </location>
</feature>
<reference evidence="2 3" key="1">
    <citation type="submission" date="2024-09" db="EMBL/GenBank/DDBJ databases">
        <authorList>
            <person name="Sun Q."/>
            <person name="Mori K."/>
        </authorList>
    </citation>
    <scope>NUCLEOTIDE SEQUENCE [LARGE SCALE GENOMIC DNA]</scope>
    <source>
        <strain evidence="2 3">CCM 7609</strain>
    </source>
</reference>
<dbReference type="EMBL" id="JBHMFI010000001">
    <property type="protein sequence ID" value="MFB9072340.1"/>
    <property type="molecule type" value="Genomic_DNA"/>
</dbReference>
<protein>
    <submittedName>
        <fullName evidence="2">Uncharacterized protein</fullName>
    </submittedName>
</protein>
<evidence type="ECO:0000313" key="2">
    <source>
        <dbReference type="EMBL" id="MFB9072340.1"/>
    </source>
</evidence>
<sequence>MAGGREDAAGGRTPACALDRRRCRPAHAPQPGPGTVGQRGGRGPLLPGAPGPDRGSPDTATGVRPSRNRRHPAGCRLGGPAGRVPADPVARPRHARGGHRPPGRHRYRRAAA</sequence>
<dbReference type="Proteomes" id="UP001589575">
    <property type="component" value="Unassembled WGS sequence"/>
</dbReference>
<keyword evidence="3" id="KW-1185">Reference proteome</keyword>
<comment type="caution">
    <text evidence="2">The sequence shown here is derived from an EMBL/GenBank/DDBJ whole genome shotgun (WGS) entry which is preliminary data.</text>
</comment>
<feature type="compositionally biased region" description="Gly residues" evidence="1">
    <location>
        <begin position="34"/>
        <end position="43"/>
    </location>
</feature>
<evidence type="ECO:0000256" key="1">
    <source>
        <dbReference type="SAM" id="MobiDB-lite"/>
    </source>
</evidence>
<evidence type="ECO:0000313" key="3">
    <source>
        <dbReference type="Proteomes" id="UP001589575"/>
    </source>
</evidence>
<organism evidence="2 3">
    <name type="scientific">Citricoccus parietis</name>
    <dbReference type="NCBI Taxonomy" id="592307"/>
    <lineage>
        <taxon>Bacteria</taxon>
        <taxon>Bacillati</taxon>
        <taxon>Actinomycetota</taxon>
        <taxon>Actinomycetes</taxon>
        <taxon>Micrococcales</taxon>
        <taxon>Micrococcaceae</taxon>
        <taxon>Citricoccus</taxon>
    </lineage>
</organism>
<feature type="region of interest" description="Disordered" evidence="1">
    <location>
        <begin position="1"/>
        <end position="112"/>
    </location>
</feature>
<gene>
    <name evidence="2" type="ORF">ACFFX0_14495</name>
</gene>
<feature type="compositionally biased region" description="Low complexity" evidence="1">
    <location>
        <begin position="44"/>
        <end position="54"/>
    </location>
</feature>